<dbReference type="Gene3D" id="2.30.30.60">
    <property type="match status" value="1"/>
</dbReference>
<sequence>MISLAASFAPEGGDANPDGLGLESFGISLFDGLDELTVTGLGLVAFVVFGFALFALLGALRRLLAVIPMSKARRSAAARLRPVFETTATLVYLLLAVPLVFKAQSAVVLTVLFFGMFGVLWFPIRDFVNGMLIRAGQQCEVGDRVTVEDRVGVVRRLGYRTLTLECDDGTEAFVPYARLSRGSIVRTPQVEGIYRYGFDVGLPAGDPLVAITLIKRLAMHSHWSSVVRDPEIETLADGGLRVNVFALGPEHGPAIEAAVRRGLHDAA</sequence>
<feature type="transmembrane region" description="Helical" evidence="5">
    <location>
        <begin position="107"/>
        <end position="124"/>
    </location>
</feature>
<dbReference type="EMBL" id="PVNL01000022">
    <property type="protein sequence ID" value="PRQ09446.1"/>
    <property type="molecule type" value="Genomic_DNA"/>
</dbReference>
<accession>A0A2S9YWH3</accession>
<evidence type="ECO:0000256" key="1">
    <source>
        <dbReference type="ARBA" id="ARBA00004370"/>
    </source>
</evidence>
<name>A0A2S9YWH3_9BACT</name>
<evidence type="ECO:0000256" key="4">
    <source>
        <dbReference type="ARBA" id="ARBA00023136"/>
    </source>
</evidence>
<keyword evidence="4 5" id="KW-0472">Membrane</keyword>
<feature type="domain" description="Mechanosensitive ion channel MscS" evidence="6">
    <location>
        <begin position="124"/>
        <end position="183"/>
    </location>
</feature>
<dbReference type="Pfam" id="PF00924">
    <property type="entry name" value="MS_channel_2nd"/>
    <property type="match status" value="1"/>
</dbReference>
<dbReference type="OrthoDB" id="5519535at2"/>
<gene>
    <name evidence="7" type="ORF">ENSA7_08520</name>
</gene>
<dbReference type="AlphaFoldDB" id="A0A2S9YWH3"/>
<dbReference type="InterPro" id="IPR023408">
    <property type="entry name" value="MscS_beta-dom_sf"/>
</dbReference>
<evidence type="ECO:0000256" key="2">
    <source>
        <dbReference type="ARBA" id="ARBA00022692"/>
    </source>
</evidence>
<dbReference type="Proteomes" id="UP000238823">
    <property type="component" value="Unassembled WGS sequence"/>
</dbReference>
<evidence type="ECO:0000256" key="3">
    <source>
        <dbReference type="ARBA" id="ARBA00022989"/>
    </source>
</evidence>
<evidence type="ECO:0000256" key="5">
    <source>
        <dbReference type="SAM" id="Phobius"/>
    </source>
</evidence>
<evidence type="ECO:0000259" key="6">
    <source>
        <dbReference type="Pfam" id="PF00924"/>
    </source>
</evidence>
<evidence type="ECO:0000313" key="8">
    <source>
        <dbReference type="Proteomes" id="UP000238823"/>
    </source>
</evidence>
<dbReference type="InterPro" id="IPR010920">
    <property type="entry name" value="LSM_dom_sf"/>
</dbReference>
<dbReference type="SUPFAM" id="SSF50182">
    <property type="entry name" value="Sm-like ribonucleoproteins"/>
    <property type="match status" value="1"/>
</dbReference>
<dbReference type="GO" id="GO:0008381">
    <property type="term" value="F:mechanosensitive monoatomic ion channel activity"/>
    <property type="evidence" value="ECO:0007669"/>
    <property type="project" value="UniProtKB-ARBA"/>
</dbReference>
<keyword evidence="2 5" id="KW-0812">Transmembrane</keyword>
<evidence type="ECO:0000313" key="7">
    <source>
        <dbReference type="EMBL" id="PRQ09446.1"/>
    </source>
</evidence>
<protein>
    <submittedName>
        <fullName evidence="7">Mechanosensitive ion channel</fullName>
    </submittedName>
</protein>
<proteinExistence type="predicted"/>
<feature type="transmembrane region" description="Helical" evidence="5">
    <location>
        <begin position="80"/>
        <end position="101"/>
    </location>
</feature>
<organism evidence="7 8">
    <name type="scientific">Enhygromyxa salina</name>
    <dbReference type="NCBI Taxonomy" id="215803"/>
    <lineage>
        <taxon>Bacteria</taxon>
        <taxon>Pseudomonadati</taxon>
        <taxon>Myxococcota</taxon>
        <taxon>Polyangia</taxon>
        <taxon>Nannocystales</taxon>
        <taxon>Nannocystaceae</taxon>
        <taxon>Enhygromyxa</taxon>
    </lineage>
</organism>
<keyword evidence="3 5" id="KW-1133">Transmembrane helix</keyword>
<comment type="subcellular location">
    <subcellularLocation>
        <location evidence="1">Membrane</location>
    </subcellularLocation>
</comment>
<dbReference type="GO" id="GO:0016020">
    <property type="term" value="C:membrane"/>
    <property type="evidence" value="ECO:0007669"/>
    <property type="project" value="UniProtKB-SubCell"/>
</dbReference>
<reference evidence="7 8" key="1">
    <citation type="submission" date="2018-03" db="EMBL/GenBank/DDBJ databases">
        <title>Draft Genome Sequences of the Obligatory Marine Myxobacteria Enhygromyxa salina SWB007.</title>
        <authorList>
            <person name="Poehlein A."/>
            <person name="Moghaddam J.A."/>
            <person name="Harms H."/>
            <person name="Alanjari M."/>
            <person name="Koenig G.M."/>
            <person name="Daniel R."/>
            <person name="Schaeberle T.F."/>
        </authorList>
    </citation>
    <scope>NUCLEOTIDE SEQUENCE [LARGE SCALE GENOMIC DNA]</scope>
    <source>
        <strain evidence="7 8">SWB007</strain>
    </source>
</reference>
<dbReference type="RefSeq" id="WP_106087922.1">
    <property type="nucleotide sequence ID" value="NZ_PVNL01000022.1"/>
</dbReference>
<comment type="caution">
    <text evidence="7">The sequence shown here is derived from an EMBL/GenBank/DDBJ whole genome shotgun (WGS) entry which is preliminary data.</text>
</comment>
<feature type="transmembrane region" description="Helical" evidence="5">
    <location>
        <begin position="38"/>
        <end position="60"/>
    </location>
</feature>
<dbReference type="InterPro" id="IPR006685">
    <property type="entry name" value="MscS_channel_2nd"/>
</dbReference>